<evidence type="ECO:0008006" key="4">
    <source>
        <dbReference type="Google" id="ProtNLM"/>
    </source>
</evidence>
<organism evidence="2 3">
    <name type="scientific">Pseudonocardia sediminis</name>
    <dbReference type="NCBI Taxonomy" id="1397368"/>
    <lineage>
        <taxon>Bacteria</taxon>
        <taxon>Bacillati</taxon>
        <taxon>Actinomycetota</taxon>
        <taxon>Actinomycetes</taxon>
        <taxon>Pseudonocardiales</taxon>
        <taxon>Pseudonocardiaceae</taxon>
        <taxon>Pseudonocardia</taxon>
    </lineage>
</organism>
<keyword evidence="3" id="KW-1185">Reference proteome</keyword>
<protein>
    <recommendedName>
        <fullName evidence="4">Minor structural protein GP20</fullName>
    </recommendedName>
</protein>
<feature type="region of interest" description="Disordered" evidence="1">
    <location>
        <begin position="1"/>
        <end position="41"/>
    </location>
</feature>
<feature type="compositionally biased region" description="Basic and acidic residues" evidence="1">
    <location>
        <begin position="122"/>
        <end position="131"/>
    </location>
</feature>
<sequence>MGHSNDEVSVSDEEKKLAADYVAEQNEQEPAQAEKSGEAAKYRRRLREVEQERDGLVDQIAAMRRAEVDRIATSGDGPRLHDADDLDRLGIDRDSLIGEDGSVNASAVSQAIDDATSSKPYLRADLRRTPRGDPSQGHGGEGRPAAPPSWAGVVDLGTPQR</sequence>
<evidence type="ECO:0000313" key="3">
    <source>
        <dbReference type="Proteomes" id="UP000291591"/>
    </source>
</evidence>
<reference evidence="2 3" key="1">
    <citation type="submission" date="2019-02" db="EMBL/GenBank/DDBJ databases">
        <title>Sequencing the genomes of 1000 actinobacteria strains.</title>
        <authorList>
            <person name="Klenk H.-P."/>
        </authorList>
    </citation>
    <scope>NUCLEOTIDE SEQUENCE [LARGE SCALE GENOMIC DNA]</scope>
    <source>
        <strain evidence="2 3">DSM 45779</strain>
    </source>
</reference>
<dbReference type="EMBL" id="SHKL01000001">
    <property type="protein sequence ID" value="RZT87106.1"/>
    <property type="molecule type" value="Genomic_DNA"/>
</dbReference>
<feature type="region of interest" description="Disordered" evidence="1">
    <location>
        <begin position="108"/>
        <end position="161"/>
    </location>
</feature>
<feature type="compositionally biased region" description="Low complexity" evidence="1">
    <location>
        <begin position="23"/>
        <end position="34"/>
    </location>
</feature>
<dbReference type="RefSeq" id="WP_130291300.1">
    <property type="nucleotide sequence ID" value="NZ_SHKL01000001.1"/>
</dbReference>
<accession>A0A4Q7UYT6</accession>
<evidence type="ECO:0000256" key="1">
    <source>
        <dbReference type="SAM" id="MobiDB-lite"/>
    </source>
</evidence>
<dbReference type="OrthoDB" id="3544256at2"/>
<gene>
    <name evidence="2" type="ORF">EV383_4013</name>
</gene>
<comment type="caution">
    <text evidence="2">The sequence shown here is derived from an EMBL/GenBank/DDBJ whole genome shotgun (WGS) entry which is preliminary data.</text>
</comment>
<proteinExistence type="predicted"/>
<feature type="compositionally biased region" description="Polar residues" evidence="1">
    <location>
        <begin position="108"/>
        <end position="119"/>
    </location>
</feature>
<evidence type="ECO:0000313" key="2">
    <source>
        <dbReference type="EMBL" id="RZT87106.1"/>
    </source>
</evidence>
<name>A0A4Q7UYT6_PSEST</name>
<feature type="compositionally biased region" description="Basic and acidic residues" evidence="1">
    <location>
        <begin position="1"/>
        <end position="18"/>
    </location>
</feature>
<dbReference type="Proteomes" id="UP000291591">
    <property type="component" value="Unassembled WGS sequence"/>
</dbReference>
<dbReference type="AlphaFoldDB" id="A0A4Q7UYT6"/>